<comment type="caution">
    <text evidence="1">The sequence shown here is derived from an EMBL/GenBank/DDBJ whole genome shotgun (WGS) entry which is preliminary data.</text>
</comment>
<protein>
    <submittedName>
        <fullName evidence="1">Uncharacterized protein</fullName>
    </submittedName>
</protein>
<dbReference type="Proteomes" id="UP000670092">
    <property type="component" value="Unassembled WGS sequence"/>
</dbReference>
<organism evidence="1 2">
    <name type="scientific">Ajellomyces capsulatus</name>
    <name type="common">Darling's disease fungus</name>
    <name type="synonym">Histoplasma capsulatum</name>
    <dbReference type="NCBI Taxonomy" id="5037"/>
    <lineage>
        <taxon>Eukaryota</taxon>
        <taxon>Fungi</taxon>
        <taxon>Dikarya</taxon>
        <taxon>Ascomycota</taxon>
        <taxon>Pezizomycotina</taxon>
        <taxon>Eurotiomycetes</taxon>
        <taxon>Eurotiomycetidae</taxon>
        <taxon>Onygenales</taxon>
        <taxon>Ajellomycetaceae</taxon>
        <taxon>Histoplasma</taxon>
    </lineage>
</organism>
<accession>A0A8H7YVJ5</accession>
<dbReference type="AlphaFoldDB" id="A0A8H7YVJ5"/>
<name>A0A8H7YVJ5_AJECA</name>
<gene>
    <name evidence="1" type="ORF">I7I52_09529</name>
</gene>
<dbReference type="EMBL" id="JAEVHI010000002">
    <property type="protein sequence ID" value="KAG5299274.1"/>
    <property type="molecule type" value="Genomic_DNA"/>
</dbReference>
<proteinExistence type="predicted"/>
<evidence type="ECO:0000313" key="1">
    <source>
        <dbReference type="EMBL" id="KAG5299274.1"/>
    </source>
</evidence>
<evidence type="ECO:0000313" key="2">
    <source>
        <dbReference type="Proteomes" id="UP000670092"/>
    </source>
</evidence>
<sequence>MKKFLARDVRPQSIYRDYNNHTAALSQRAQTLYWLGCSSMTLNYFSYKSCAQSNPRQRV</sequence>
<reference evidence="1 2" key="1">
    <citation type="submission" date="2021-01" db="EMBL/GenBank/DDBJ databases">
        <title>Chromosome-level genome assembly of a human fungal pathogen reveals clustering of transcriptionally co-regulated genes.</title>
        <authorList>
            <person name="Voorhies M."/>
            <person name="Cohen S."/>
            <person name="Shea T.P."/>
            <person name="Petrus S."/>
            <person name="Munoz J.F."/>
            <person name="Poplawski S."/>
            <person name="Goldman W.E."/>
            <person name="Michael T."/>
            <person name="Cuomo C.A."/>
            <person name="Sil A."/>
            <person name="Beyhan S."/>
        </authorList>
    </citation>
    <scope>NUCLEOTIDE SEQUENCE [LARGE SCALE GENOMIC DNA]</scope>
    <source>
        <strain evidence="1 2">G184AR</strain>
    </source>
</reference>
<dbReference type="VEuPathDB" id="FungiDB:I7I52_09529"/>